<keyword evidence="2" id="KW-1185">Reference proteome</keyword>
<organism evidence="1 2">
    <name type="scientific">Amycolatopsis vastitatis</name>
    <dbReference type="NCBI Taxonomy" id="1905142"/>
    <lineage>
        <taxon>Bacteria</taxon>
        <taxon>Bacillati</taxon>
        <taxon>Actinomycetota</taxon>
        <taxon>Actinomycetes</taxon>
        <taxon>Pseudonocardiales</taxon>
        <taxon>Pseudonocardiaceae</taxon>
        <taxon>Amycolatopsis</taxon>
    </lineage>
</organism>
<dbReference type="Pfam" id="PF04672">
    <property type="entry name" value="Methyltransf_19"/>
    <property type="match status" value="1"/>
</dbReference>
<reference evidence="2" key="1">
    <citation type="submission" date="2017-07" db="EMBL/GenBank/DDBJ databases">
        <title>Comparative genome mining reveals phylogenetic distribution patterns of secondary metabolites in Amycolatopsis.</title>
        <authorList>
            <person name="Adamek M."/>
            <person name="Alanjary M."/>
            <person name="Sales-Ortells H."/>
            <person name="Goodfellow M."/>
            <person name="Bull A.T."/>
            <person name="Kalinowski J."/>
            <person name="Ziemert N."/>
        </authorList>
    </citation>
    <scope>NUCLEOTIDE SEQUENCE [LARGE SCALE GENOMIC DNA]</scope>
    <source>
        <strain evidence="2">H5</strain>
    </source>
</reference>
<comment type="caution">
    <text evidence="1">The sequence shown here is derived from an EMBL/GenBank/DDBJ whole genome shotgun (WGS) entry which is preliminary data.</text>
</comment>
<dbReference type="EMBL" id="NMUL01000018">
    <property type="protein sequence ID" value="OXM66431.1"/>
    <property type="molecule type" value="Genomic_DNA"/>
</dbReference>
<evidence type="ECO:0008006" key="3">
    <source>
        <dbReference type="Google" id="ProtNLM"/>
    </source>
</evidence>
<sequence length="300" mass="33675">MSPRKTAREAPPLRAAVGAWEEAPIAPAGVDTEKPSAARVYDWYLGGTHHWAVDREFGRRVEKLWPLIRPISRQNRAFMNRVVSAAMDAGIRQFVDLGSGVPTAGNVHEIVRERLPAGERASVVYVDYEPVAAAHSRLILEREGASSWAGLVERDIRRPEEIFTDDLTRELIDWSRPVCLLMITVMHFIGPSDEPDELMATYRSRLAPGSWLALTHGTCRDDAPPDRAAEVRRFIEAYQDTSNPAWLRSAEELLPWFGGWPLLPPGMTSLPDWRPETPPTPIDTETRPFAWCAVARRPGL</sequence>
<dbReference type="Proteomes" id="UP000215199">
    <property type="component" value="Unassembled WGS sequence"/>
</dbReference>
<dbReference type="InterPro" id="IPR029063">
    <property type="entry name" value="SAM-dependent_MTases_sf"/>
</dbReference>
<dbReference type="InterPro" id="IPR006764">
    <property type="entry name" value="SAM_dep_MeTrfase_SAV2177_type"/>
</dbReference>
<name>A0A229T656_9PSEU</name>
<dbReference type="PIRSF" id="PIRSF017393">
    <property type="entry name" value="MTase_SAV2177"/>
    <property type="match status" value="1"/>
</dbReference>
<evidence type="ECO:0000313" key="1">
    <source>
        <dbReference type="EMBL" id="OXM66431.1"/>
    </source>
</evidence>
<dbReference type="OrthoDB" id="4134439at2"/>
<dbReference type="AlphaFoldDB" id="A0A229T656"/>
<dbReference type="Gene3D" id="3.40.50.150">
    <property type="entry name" value="Vaccinia Virus protein VP39"/>
    <property type="match status" value="1"/>
</dbReference>
<dbReference type="SUPFAM" id="SSF53335">
    <property type="entry name" value="S-adenosyl-L-methionine-dependent methyltransferases"/>
    <property type="match status" value="1"/>
</dbReference>
<proteinExistence type="predicted"/>
<evidence type="ECO:0000313" key="2">
    <source>
        <dbReference type="Proteomes" id="UP000215199"/>
    </source>
</evidence>
<protein>
    <recommendedName>
        <fullName evidence="3">Methyltransferase</fullName>
    </recommendedName>
</protein>
<gene>
    <name evidence="1" type="ORF">CF165_20115</name>
</gene>
<accession>A0A229T656</accession>